<reference evidence="12 13" key="2">
    <citation type="journal article" date="2014" name="Curr. Biol.">
        <title>Symbiont-Supplemented Maternal Investment Underpinning Host's Ecological Adaptation.</title>
        <authorList>
            <person name="Kaiwa N."/>
            <person name="Hosokawa T."/>
            <person name="Nikoh N."/>
            <person name="Tanahashi M."/>
            <person name="Moriyama M."/>
            <person name="Meng X.Y."/>
            <person name="Maeda T."/>
            <person name="Yamaguchi K."/>
            <person name="Shigenobu S."/>
            <person name="Ito M."/>
            <person name="Fukatsu T."/>
        </authorList>
    </citation>
    <scope>NUCLEOTIDE SEQUENCE [LARGE SCALE GENOMIC DNA]</scope>
    <source>
        <strain evidence="12 13">UwTKB</strain>
    </source>
</reference>
<evidence type="ECO:0000256" key="1">
    <source>
        <dbReference type="ARBA" id="ARBA00001946"/>
    </source>
</evidence>
<dbReference type="HOGENOM" id="CLU_033732_1_0_6"/>
<reference evidence="13" key="1">
    <citation type="submission" date="2013-11" db="EMBL/GenBank/DDBJ databases">
        <title>Symbiont-containing voluminous jelly as an extraordinary maternal gift for overwintering insect nymphs.</title>
        <authorList>
            <person name="Kaiwa N."/>
            <person name="Hosokawa T."/>
            <person name="Nikoh N."/>
            <person name="Meng X.Y."/>
            <person name="Tanahashi M."/>
            <person name="Moriyama M."/>
            <person name="Maeda T."/>
            <person name="Yamaguchi K."/>
            <person name="Shigenobu S."/>
            <person name="Ito M."/>
            <person name="Fukatsu T."/>
        </authorList>
    </citation>
    <scope>NUCLEOTIDE SEQUENCE [LARGE SCALE GENOMIC DNA]</scope>
    <source>
        <strain evidence="13">UwTKB</strain>
    </source>
</reference>
<dbReference type="HAMAP" id="MF_00321">
    <property type="entry name" value="GTPase_EngB"/>
    <property type="match status" value="1"/>
</dbReference>
<dbReference type="GO" id="GO:0005525">
    <property type="term" value="F:GTP binding"/>
    <property type="evidence" value="ECO:0007669"/>
    <property type="project" value="UniProtKB-UniRule"/>
</dbReference>
<dbReference type="RefSeq" id="WP_041062285.1">
    <property type="nucleotide sequence ID" value="NZ_AP014521.1"/>
</dbReference>
<keyword evidence="4" id="KW-0479">Metal-binding</keyword>
<evidence type="ECO:0000256" key="9">
    <source>
        <dbReference type="ARBA" id="ARBA00023306"/>
    </source>
</evidence>
<comment type="function">
    <text evidence="10">Necessary for normal cell division and for the maintenance of normal septation.</text>
</comment>
<dbReference type="InterPro" id="IPR019987">
    <property type="entry name" value="GTP-bd_ribosome_bio_YsxC"/>
</dbReference>
<keyword evidence="9 10" id="KW-0131">Cell cycle</keyword>
<dbReference type="InterPro" id="IPR030393">
    <property type="entry name" value="G_ENGB_dom"/>
</dbReference>
<dbReference type="STRING" id="1410383.TGUWTKB_0270"/>
<keyword evidence="13" id="KW-1185">Reference proteome</keyword>
<evidence type="ECO:0000256" key="8">
    <source>
        <dbReference type="ARBA" id="ARBA00023210"/>
    </source>
</evidence>
<keyword evidence="6" id="KW-0460">Magnesium</keyword>
<evidence type="ECO:0000259" key="11">
    <source>
        <dbReference type="PROSITE" id="PS51706"/>
    </source>
</evidence>
<evidence type="ECO:0000313" key="12">
    <source>
        <dbReference type="EMBL" id="BAP58287.1"/>
    </source>
</evidence>
<proteinExistence type="inferred from homology"/>
<dbReference type="NCBIfam" id="TIGR03598">
    <property type="entry name" value="GTPase_YsxC"/>
    <property type="match status" value="1"/>
</dbReference>
<dbReference type="PANTHER" id="PTHR11649:SF13">
    <property type="entry name" value="ENGB-TYPE G DOMAIN-CONTAINING PROTEIN"/>
    <property type="match status" value="1"/>
</dbReference>
<protein>
    <recommendedName>
        <fullName evidence="10">Probable GTP-binding protein EngB</fullName>
    </recommendedName>
</protein>
<dbReference type="PROSITE" id="PS51706">
    <property type="entry name" value="G_ENGB"/>
    <property type="match status" value="1"/>
</dbReference>
<dbReference type="SUPFAM" id="SSF52540">
    <property type="entry name" value="P-loop containing nucleoside triphosphate hydrolases"/>
    <property type="match status" value="1"/>
</dbReference>
<comment type="similarity">
    <text evidence="2 10">Belongs to the TRAFAC class TrmE-Era-EngA-EngB-Septin-like GTPase superfamily. EngB GTPase family.</text>
</comment>
<gene>
    <name evidence="12" type="primary">yihA</name>
    <name evidence="10" type="synonym">engB</name>
    <name evidence="12" type="ORF">TGUWTKB_0270</name>
</gene>
<dbReference type="Pfam" id="PF01926">
    <property type="entry name" value="MMR_HSR1"/>
    <property type="match status" value="1"/>
</dbReference>
<evidence type="ECO:0000256" key="5">
    <source>
        <dbReference type="ARBA" id="ARBA00022741"/>
    </source>
</evidence>
<evidence type="ECO:0000313" key="13">
    <source>
        <dbReference type="Proteomes" id="UP000031627"/>
    </source>
</evidence>
<keyword evidence="8 10" id="KW-0717">Septation</keyword>
<organism evidence="12 13">
    <name type="scientific">Candidatus Tachikawaea gelatinosa</name>
    <dbReference type="NCBI Taxonomy" id="1410383"/>
    <lineage>
        <taxon>Bacteria</taxon>
        <taxon>Pseudomonadati</taxon>
        <taxon>Pseudomonadota</taxon>
        <taxon>Gammaproteobacteria</taxon>
        <taxon>Enterobacterales</taxon>
        <taxon>Enterobacteriaceae</taxon>
        <taxon>Candidatus Tachikawaea</taxon>
    </lineage>
</organism>
<dbReference type="InterPro" id="IPR006073">
    <property type="entry name" value="GTP-bd"/>
</dbReference>
<dbReference type="OrthoDB" id="9804921at2"/>
<keyword evidence="5 10" id="KW-0547">Nucleotide-binding</keyword>
<dbReference type="CDD" id="cd01876">
    <property type="entry name" value="YihA_EngB"/>
    <property type="match status" value="1"/>
</dbReference>
<dbReference type="Gene3D" id="3.40.50.300">
    <property type="entry name" value="P-loop containing nucleotide triphosphate hydrolases"/>
    <property type="match status" value="1"/>
</dbReference>
<evidence type="ECO:0000256" key="10">
    <source>
        <dbReference type="HAMAP-Rule" id="MF_00321"/>
    </source>
</evidence>
<dbReference type="GO" id="GO:0000917">
    <property type="term" value="P:division septum assembly"/>
    <property type="evidence" value="ECO:0007669"/>
    <property type="project" value="UniProtKB-KW"/>
</dbReference>
<dbReference type="KEGG" id="sbw:TGUWTKB_0270"/>
<feature type="domain" description="EngB-type G" evidence="11">
    <location>
        <begin position="25"/>
        <end position="198"/>
    </location>
</feature>
<accession>A0A090APR1</accession>
<evidence type="ECO:0000256" key="4">
    <source>
        <dbReference type="ARBA" id="ARBA00022723"/>
    </source>
</evidence>
<dbReference type="GO" id="GO:0046872">
    <property type="term" value="F:metal ion binding"/>
    <property type="evidence" value="ECO:0007669"/>
    <property type="project" value="UniProtKB-KW"/>
</dbReference>
<name>A0A090APR1_9ENTR</name>
<dbReference type="EMBL" id="AP014521">
    <property type="protein sequence ID" value="BAP58287.1"/>
    <property type="molecule type" value="Genomic_DNA"/>
</dbReference>
<dbReference type="GO" id="GO:0005829">
    <property type="term" value="C:cytosol"/>
    <property type="evidence" value="ECO:0007669"/>
    <property type="project" value="TreeGrafter"/>
</dbReference>
<dbReference type="AlphaFoldDB" id="A0A090APR1"/>
<dbReference type="InterPro" id="IPR005225">
    <property type="entry name" value="Small_GTP-bd"/>
</dbReference>
<comment type="cofactor">
    <cofactor evidence="1">
        <name>Mg(2+)</name>
        <dbReference type="ChEBI" id="CHEBI:18420"/>
    </cofactor>
</comment>
<evidence type="ECO:0000256" key="6">
    <source>
        <dbReference type="ARBA" id="ARBA00022842"/>
    </source>
</evidence>
<dbReference type="PANTHER" id="PTHR11649">
    <property type="entry name" value="MSS1/TRME-RELATED GTP-BINDING PROTEIN"/>
    <property type="match status" value="1"/>
</dbReference>
<dbReference type="InterPro" id="IPR027417">
    <property type="entry name" value="P-loop_NTPase"/>
</dbReference>
<keyword evidence="7 10" id="KW-0342">GTP-binding</keyword>
<sequence>MFKLNYKLINFLATISNINNLSFNYGSEIAILGYSNVGKSTLINILANKKISRTSKKVGCTKFINIFEVISGKRIIDFPGYGYTNFSKKDEKKTKKMLYDYIVSRVFLKGVLLLIDIRFLLKDIDREILNKLMLRKVSITIVLTKSDKVSSAKKNVQYECLKKEISMISDKISIIIFSSKIKIGMKKLINTINKNLSQ</sequence>
<evidence type="ECO:0000256" key="2">
    <source>
        <dbReference type="ARBA" id="ARBA00009638"/>
    </source>
</evidence>
<keyword evidence="3 10" id="KW-0132">Cell division</keyword>
<evidence type="ECO:0000256" key="7">
    <source>
        <dbReference type="ARBA" id="ARBA00023134"/>
    </source>
</evidence>
<evidence type="ECO:0000256" key="3">
    <source>
        <dbReference type="ARBA" id="ARBA00022618"/>
    </source>
</evidence>
<dbReference type="Proteomes" id="UP000031627">
    <property type="component" value="Chromosome"/>
</dbReference>
<dbReference type="NCBIfam" id="TIGR00231">
    <property type="entry name" value="small_GTP"/>
    <property type="match status" value="1"/>
</dbReference>